<proteinExistence type="predicted"/>
<dbReference type="Proteomes" id="UP000241474">
    <property type="component" value="Segment"/>
</dbReference>
<name>A0A0G2Y792_MIMIV</name>
<organism evidence="1 2">
    <name type="scientific">Acanthamoeba polyphaga mimivirus</name>
    <name type="common">APMV</name>
    <dbReference type="NCBI Taxonomy" id="212035"/>
    <lineage>
        <taxon>Viruses</taxon>
        <taxon>Varidnaviria</taxon>
        <taxon>Bamfordvirae</taxon>
        <taxon>Nucleocytoviricota</taxon>
        <taxon>Megaviricetes</taxon>
        <taxon>Imitervirales</taxon>
        <taxon>Mimiviridae</taxon>
        <taxon>Megamimivirinae</taxon>
        <taxon>Mimivirus</taxon>
        <taxon>Mimivirus bradfordmassiliense</taxon>
    </lineage>
</organism>
<reference evidence="1 2" key="1">
    <citation type="submission" date="2014-10" db="EMBL/GenBank/DDBJ databases">
        <title>Pan-genome analysis of Brazilian lineage A amoebal mimiviruses.</title>
        <authorList>
            <person name="Assis F.L."/>
            <person name="Abrahao J.S."/>
            <person name="Kroon E.G."/>
            <person name="Dornas F.P."/>
            <person name="Andrade K.R."/>
            <person name="Borato P.V.M."/>
            <person name="Pilotto M.R."/>
            <person name="Benamar S."/>
            <person name="LaScola B."/>
            <person name="Colson P."/>
        </authorList>
    </citation>
    <scope>NUCLEOTIDE SEQUENCE [LARGE SCALE GENOMIC DNA]</scope>
    <source>
        <strain evidence="1 2">Oyster</strain>
    </source>
</reference>
<evidence type="ECO:0000313" key="1">
    <source>
        <dbReference type="EMBL" id="AKI78986.1"/>
    </source>
</evidence>
<dbReference type="EMBL" id="KM982401">
    <property type="protein sequence ID" value="AKI78986.1"/>
    <property type="molecule type" value="Genomic_DNA"/>
</dbReference>
<evidence type="ECO:0000313" key="2">
    <source>
        <dbReference type="Proteomes" id="UP000241474"/>
    </source>
</evidence>
<organismHost>
    <name type="scientific">Acanthamoeba polyphaga</name>
    <name type="common">Amoeba</name>
    <dbReference type="NCBI Taxonomy" id="5757"/>
</organismHost>
<dbReference type="SUPFAM" id="SSF48403">
    <property type="entry name" value="Ankyrin repeat"/>
    <property type="match status" value="1"/>
</dbReference>
<sequence length="691" mass="80946">MNLEGKIFYLLEENGTSEYPLYKIIDKTYILSNIRDVVNYIVERDNYDDDYSDDEAEDVNEGVVEKTTITKIQLDFTNPKFVVNNFIPDEEQASSGIYYTNSIIKIGEYDLYDENFLIELIEESSQSKVFPENTCDLYRFGLNSGRFNLCDVLIQKGIKYKCTDHNYGRPLIVWYPDNCEIEEIYIYLLKNMEYFKDDFVKIIQAVAEDSREFDVLKSYIEYAQCTNIPINYHEMSIDIIKKHHRTECIKLFIEMGLVNSQDIFHESCLHFSDLTGYLVDQGVEINFSDVFSLDLLSDTLEYFAEKGFEPTDEMIVNRLNVLNKSTPNINNDSSSFGAIMIMTPDYSFTRYKPPYYSILIDFLLNHKFLKPHHINQNVIDKLTEESSLIELVKLDKEFDIKSYIDLNILMKKAVDSDIWFVVKHCIENGINIDDCMSYALDKSMMHIVKKLKKLGATVPDNFIESDQIYIDDQEHIQMCINKGMDLTTIYNETILNGSHKTLKYIANQMIQQGLKLPKITNTLIYFNHQKYTKCDKHIKVIRNLNIDFTPIQQIILAINGCDIETAKYLISQYQIHDNLKILFMSIISHNIEFTKYLIEVNNFDKTYTGWALVLSSYNYEMFRSILDYTGIDINTRQQEIILMLNPNDFNVDDTIDYLHLMGYPNIFKTIDLISKDDKPIYKFLKKFNIEI</sequence>
<dbReference type="SUPFAM" id="SSF140860">
    <property type="entry name" value="Pseudo ankyrin repeat-like"/>
    <property type="match status" value="1"/>
</dbReference>
<accession>A0A0G2Y792</accession>
<dbReference type="InterPro" id="IPR036770">
    <property type="entry name" value="Ankyrin_rpt-contain_sf"/>
</dbReference>
<protein>
    <submittedName>
        <fullName evidence="1">Ankyrin repeat-containing protein</fullName>
    </submittedName>
</protein>